<dbReference type="Proteomes" id="UP000051679">
    <property type="component" value="Unassembled WGS sequence"/>
</dbReference>
<evidence type="ECO:0000256" key="1">
    <source>
        <dbReference type="ARBA" id="ARBA00004202"/>
    </source>
</evidence>
<comment type="subunit">
    <text evidence="9">Forms a stable energy-coupling factor (ECF) transporter complex probably composed of 2 membrane-embedded substrate-binding proteins (S component), 2 ATP-binding proteins (A component) and 2 transmembrane proteins (T component). This complex interacts with a number of substrate-specific components, including FolT and ThiT for 5-formyltetrahydrofolate and thiamine respectively.</text>
</comment>
<dbReference type="Pfam" id="PF00005">
    <property type="entry name" value="ABC_tran"/>
    <property type="match status" value="1"/>
</dbReference>
<dbReference type="FunFam" id="3.40.50.300:FF:000224">
    <property type="entry name" value="Energy-coupling factor transporter ATP-binding protein EcfA"/>
    <property type="match status" value="1"/>
</dbReference>
<evidence type="ECO:0000256" key="8">
    <source>
        <dbReference type="ARBA" id="ARBA00023136"/>
    </source>
</evidence>
<dbReference type="InterPro" id="IPR003439">
    <property type="entry name" value="ABC_transporter-like_ATP-bd"/>
</dbReference>
<evidence type="ECO:0000256" key="3">
    <source>
        <dbReference type="ARBA" id="ARBA00022448"/>
    </source>
</evidence>
<dbReference type="SUPFAM" id="SSF52540">
    <property type="entry name" value="P-loop containing nucleoside triphosphate hydrolases"/>
    <property type="match status" value="1"/>
</dbReference>
<keyword evidence="3" id="KW-0813">Transport</keyword>
<dbReference type="NCBIfam" id="NF010167">
    <property type="entry name" value="PRK13648.1"/>
    <property type="match status" value="1"/>
</dbReference>
<dbReference type="InterPro" id="IPR015856">
    <property type="entry name" value="ABC_transpr_CbiO/EcfA_su"/>
</dbReference>
<dbReference type="NCBIfam" id="TIGR04520">
    <property type="entry name" value="ECF_ATPase_1"/>
    <property type="match status" value="1"/>
</dbReference>
<evidence type="ECO:0000259" key="10">
    <source>
        <dbReference type="PROSITE" id="PS50893"/>
    </source>
</evidence>
<name>A0A0R1ZTJ4_9LACO</name>
<comment type="subcellular location">
    <subcellularLocation>
        <location evidence="1">Cell membrane</location>
        <topology evidence="1">Peripheral membrane protein</topology>
    </subcellularLocation>
</comment>
<accession>A0A0R1ZTJ4</accession>
<dbReference type="InterPro" id="IPR030947">
    <property type="entry name" value="EcfA_1"/>
</dbReference>
<dbReference type="Gene3D" id="3.40.50.300">
    <property type="entry name" value="P-loop containing nucleotide triphosphate hydrolases"/>
    <property type="match status" value="1"/>
</dbReference>
<reference evidence="11 12" key="1">
    <citation type="journal article" date="2015" name="Genome Announc.">
        <title>Expanding the biotechnology potential of lactobacilli through comparative genomics of 213 strains and associated genera.</title>
        <authorList>
            <person name="Sun Z."/>
            <person name="Harris H.M."/>
            <person name="McCann A."/>
            <person name="Guo C."/>
            <person name="Argimon S."/>
            <person name="Zhang W."/>
            <person name="Yang X."/>
            <person name="Jeffery I.B."/>
            <person name="Cooney J.C."/>
            <person name="Kagawa T.F."/>
            <person name="Liu W."/>
            <person name="Song Y."/>
            <person name="Salvetti E."/>
            <person name="Wrobel A."/>
            <person name="Rasinkangas P."/>
            <person name="Parkhill J."/>
            <person name="Rea M.C."/>
            <person name="O'Sullivan O."/>
            <person name="Ritari J."/>
            <person name="Douillard F.P."/>
            <person name="Paul Ross R."/>
            <person name="Yang R."/>
            <person name="Briner A.E."/>
            <person name="Felis G.E."/>
            <person name="de Vos W.M."/>
            <person name="Barrangou R."/>
            <person name="Klaenhammer T.R."/>
            <person name="Caufield P.W."/>
            <person name="Cui Y."/>
            <person name="Zhang H."/>
            <person name="O'Toole P.W."/>
        </authorList>
    </citation>
    <scope>NUCLEOTIDE SEQUENCE [LARGE SCALE GENOMIC DNA]</scope>
    <source>
        <strain evidence="11 12">DSM 20505</strain>
    </source>
</reference>
<evidence type="ECO:0000256" key="2">
    <source>
        <dbReference type="ARBA" id="ARBA00005417"/>
    </source>
</evidence>
<dbReference type="PROSITE" id="PS50893">
    <property type="entry name" value="ABC_TRANSPORTER_2"/>
    <property type="match status" value="1"/>
</dbReference>
<dbReference type="STRING" id="1291052.FC18_GL000445"/>
<comment type="similarity">
    <text evidence="2">Belongs to the ABC transporter superfamily.</text>
</comment>
<dbReference type="GO" id="GO:0042626">
    <property type="term" value="F:ATPase-coupled transmembrane transporter activity"/>
    <property type="evidence" value="ECO:0007669"/>
    <property type="project" value="TreeGrafter"/>
</dbReference>
<dbReference type="InterPro" id="IPR027417">
    <property type="entry name" value="P-loop_NTPase"/>
</dbReference>
<comment type="caution">
    <text evidence="11">The sequence shown here is derived from an EMBL/GenBank/DDBJ whole genome shotgun (WGS) entry which is preliminary data.</text>
</comment>
<evidence type="ECO:0000256" key="7">
    <source>
        <dbReference type="ARBA" id="ARBA00022967"/>
    </source>
</evidence>
<dbReference type="PROSITE" id="PS00211">
    <property type="entry name" value="ABC_TRANSPORTER_1"/>
    <property type="match status" value="1"/>
</dbReference>
<protein>
    <submittedName>
        <fullName evidence="11">Cobalt transporter ATP-binding subunit</fullName>
    </submittedName>
</protein>
<dbReference type="InterPro" id="IPR003593">
    <property type="entry name" value="AAA+_ATPase"/>
</dbReference>
<dbReference type="SMART" id="SM00382">
    <property type="entry name" value="AAA"/>
    <property type="match status" value="1"/>
</dbReference>
<dbReference type="InterPro" id="IPR017871">
    <property type="entry name" value="ABC_transporter-like_CS"/>
</dbReference>
<dbReference type="EMBL" id="AYYO01000056">
    <property type="protein sequence ID" value="KRM54227.1"/>
    <property type="molecule type" value="Genomic_DNA"/>
</dbReference>
<proteinExistence type="inferred from homology"/>
<dbReference type="AlphaFoldDB" id="A0A0R1ZTJ4"/>
<dbReference type="InterPro" id="IPR050095">
    <property type="entry name" value="ECF_ABC_transporter_ATP-bd"/>
</dbReference>
<evidence type="ECO:0000256" key="9">
    <source>
        <dbReference type="ARBA" id="ARBA00062026"/>
    </source>
</evidence>
<keyword evidence="5" id="KW-0547">Nucleotide-binding</keyword>
<keyword evidence="12" id="KW-1185">Reference proteome</keyword>
<gene>
    <name evidence="11" type="ORF">FC18_GL000445</name>
</gene>
<evidence type="ECO:0000256" key="6">
    <source>
        <dbReference type="ARBA" id="ARBA00022840"/>
    </source>
</evidence>
<feature type="domain" description="ABC transporter" evidence="10">
    <location>
        <begin position="6"/>
        <end position="240"/>
    </location>
</feature>
<dbReference type="RefSeq" id="WP_054675532.1">
    <property type="nucleotide sequence ID" value="NZ_AYYO01000056.1"/>
</dbReference>
<keyword evidence="7" id="KW-1278">Translocase</keyword>
<evidence type="ECO:0000313" key="11">
    <source>
        <dbReference type="EMBL" id="KRM54227.1"/>
    </source>
</evidence>
<dbReference type="PATRIC" id="fig|1291052.5.peg.456"/>
<dbReference type="CDD" id="cd03225">
    <property type="entry name" value="ABC_cobalt_CbiO_domain1"/>
    <property type="match status" value="1"/>
</dbReference>
<evidence type="ECO:0000256" key="5">
    <source>
        <dbReference type="ARBA" id="ARBA00022741"/>
    </source>
</evidence>
<keyword evidence="8" id="KW-0472">Membrane</keyword>
<dbReference type="GO" id="GO:0005524">
    <property type="term" value="F:ATP binding"/>
    <property type="evidence" value="ECO:0007669"/>
    <property type="project" value="UniProtKB-KW"/>
</dbReference>
<dbReference type="PANTHER" id="PTHR43553">
    <property type="entry name" value="HEAVY METAL TRANSPORTER"/>
    <property type="match status" value="1"/>
</dbReference>
<organism evidence="11 12">
    <name type="scientific">Lacticaseibacillus sharpeae JCM 1186 = DSM 20505</name>
    <dbReference type="NCBI Taxonomy" id="1291052"/>
    <lineage>
        <taxon>Bacteria</taxon>
        <taxon>Bacillati</taxon>
        <taxon>Bacillota</taxon>
        <taxon>Bacilli</taxon>
        <taxon>Lactobacillales</taxon>
        <taxon>Lactobacillaceae</taxon>
        <taxon>Lacticaseibacillus</taxon>
    </lineage>
</organism>
<keyword evidence="4" id="KW-1003">Cell membrane</keyword>
<evidence type="ECO:0000313" key="12">
    <source>
        <dbReference type="Proteomes" id="UP000051679"/>
    </source>
</evidence>
<dbReference type="OrthoDB" id="9784332at2"/>
<sequence length="279" mass="30329">MNDNIITVEHLEYSYRDSTQAALQDVSLTVPRGAWVSVIGHNGSGKSTLAKNILGLLEPSAGTITVDGQELSEATMWDIRAQVGIVFQNPETQFVGATVADDVAFGLENRAVPRAEMLQRVDVALQAVRMTEFADREPAHLSGGQKQRVAIAGVVAQRPKVIILDEATSMLDPAGRREIIALIKQLKAELGLTVLSITHDLDEASNSDKIIVLDDGQVVETGTPAQIFSHGQDLLTHGLDVPFAQQLQDELQKLGVVFPGTYFDDEGLVDYLWTLRSTM</sequence>
<dbReference type="PANTHER" id="PTHR43553:SF24">
    <property type="entry name" value="ENERGY-COUPLING FACTOR TRANSPORTER ATP-BINDING PROTEIN ECFA1"/>
    <property type="match status" value="1"/>
</dbReference>
<dbReference type="GO" id="GO:0043190">
    <property type="term" value="C:ATP-binding cassette (ABC) transporter complex"/>
    <property type="evidence" value="ECO:0007669"/>
    <property type="project" value="TreeGrafter"/>
</dbReference>
<evidence type="ECO:0000256" key="4">
    <source>
        <dbReference type="ARBA" id="ARBA00022475"/>
    </source>
</evidence>
<dbReference type="NCBIfam" id="NF010156">
    <property type="entry name" value="PRK13635.1"/>
    <property type="match status" value="1"/>
</dbReference>
<dbReference type="GO" id="GO:0016887">
    <property type="term" value="F:ATP hydrolysis activity"/>
    <property type="evidence" value="ECO:0007669"/>
    <property type="project" value="InterPro"/>
</dbReference>
<keyword evidence="6 11" id="KW-0067">ATP-binding</keyword>